<sequence length="343" mass="36628">MTASPVSPPVIDVHAHAITADAFRALARETPSIGLRLTDIDDRSLILAIGGVVQNPFPRSAMDLDLRFADLALAGIDLQVISPSPHFFLYDEPAAVTAATSAIVNDELVALARAHPDRFLVLGTVPLQDPAAAVAELERIMRQDCVRGVIVGTNIHGANLDSPGLEPFWEAAAALGAFILVHPHKIAGGDRMTSYYLKNVIGNPLETTIAAGCLLYSGVLDRYPALKVCLSHGGGFLPYQSGRFRHGWNVRPQDRGRATGGLDAGLGRLLYDTILHDEANLQFLVDQAGPARVMLGSDYPFDMGTLEGVRQVRRLPIGEEAKGALLRGTAERLLAKSPVAALA</sequence>
<dbReference type="Pfam" id="PF04909">
    <property type="entry name" value="Amidohydro_2"/>
    <property type="match status" value="1"/>
</dbReference>
<dbReference type="InterPro" id="IPR032465">
    <property type="entry name" value="ACMSD"/>
</dbReference>
<dbReference type="SUPFAM" id="SSF51556">
    <property type="entry name" value="Metallo-dependent hydrolases"/>
    <property type="match status" value="1"/>
</dbReference>
<feature type="domain" description="Amidohydrolase-related" evidence="2">
    <location>
        <begin position="11"/>
        <end position="334"/>
    </location>
</feature>
<dbReference type="Proteomes" id="UP001202867">
    <property type="component" value="Unassembled WGS sequence"/>
</dbReference>
<dbReference type="PANTHER" id="PTHR21240:SF28">
    <property type="entry name" value="ISO-OROTATE DECARBOXYLASE (EUROFUNG)"/>
    <property type="match status" value="1"/>
</dbReference>
<proteinExistence type="predicted"/>
<dbReference type="PANTHER" id="PTHR21240">
    <property type="entry name" value="2-AMINO-3-CARBOXYLMUCONATE-6-SEMIALDEHYDE DECARBOXYLASE"/>
    <property type="match status" value="1"/>
</dbReference>
<name>A0ABT0DR01_9HYPH</name>
<keyword evidence="4" id="KW-1185">Reference proteome</keyword>
<reference evidence="4" key="1">
    <citation type="submission" date="2023-07" db="EMBL/GenBank/DDBJ databases">
        <title>Ancylobacter moscoviensis sp. nov., facultatively methylotrophic bacteria from activated sludge and the reclassification of Starkeya novella (Starkey 1934) Kelly et al. 2000 as Ancylobacter novellus comb. nov., Starkeya koreensis Im et al. 2006 as Ancylobacter koreensis comb.nov., Angulomicrobium tetraedrale Vasil'eva et al. 1986 as Ancylobacter tetraedralis comb. nov., Angulomicrobium amanitiforme Fritz et al. 2004 as Ancylobacter amanitiformis comb. nov. and Methylorhabdus multivorans Doronina et al. 1996 as Ancylobacter multivorans comb. nov. and emended description of the genus Ancylobacter.</title>
        <authorList>
            <person name="Doronina N."/>
            <person name="Chemodurova A."/>
            <person name="Grouzdev D."/>
            <person name="Koziaeva V."/>
            <person name="Shi W."/>
            <person name="Wu L."/>
            <person name="Kaparullina E."/>
        </authorList>
    </citation>
    <scope>NUCLEOTIDE SEQUENCE [LARGE SCALE GENOMIC DNA]</scope>
    <source>
        <strain evidence="4">Jip08</strain>
    </source>
</reference>
<accession>A0ABT0DR01</accession>
<dbReference type="Gene3D" id="3.20.20.140">
    <property type="entry name" value="Metal-dependent hydrolases"/>
    <property type="match status" value="1"/>
</dbReference>
<organism evidence="3 4">
    <name type="scientific">Ancylobacter koreensis</name>
    <dbReference type="NCBI Taxonomy" id="266121"/>
    <lineage>
        <taxon>Bacteria</taxon>
        <taxon>Pseudomonadati</taxon>
        <taxon>Pseudomonadota</taxon>
        <taxon>Alphaproteobacteria</taxon>
        <taxon>Hyphomicrobiales</taxon>
        <taxon>Xanthobacteraceae</taxon>
        <taxon>Ancylobacter</taxon>
    </lineage>
</organism>
<protein>
    <submittedName>
        <fullName evidence="3">Amidohydrolase</fullName>
    </submittedName>
</protein>
<evidence type="ECO:0000259" key="2">
    <source>
        <dbReference type="Pfam" id="PF04909"/>
    </source>
</evidence>
<evidence type="ECO:0000313" key="3">
    <source>
        <dbReference type="EMBL" id="MCK0209712.1"/>
    </source>
</evidence>
<evidence type="ECO:0000256" key="1">
    <source>
        <dbReference type="ARBA" id="ARBA00023239"/>
    </source>
</evidence>
<gene>
    <name evidence="3" type="ORF">MWN33_16890</name>
</gene>
<keyword evidence="1" id="KW-0456">Lyase</keyword>
<dbReference type="InterPro" id="IPR006680">
    <property type="entry name" value="Amidohydro-rel"/>
</dbReference>
<dbReference type="RefSeq" id="WP_247202211.1">
    <property type="nucleotide sequence ID" value="NZ_JALKCG010000008.1"/>
</dbReference>
<dbReference type="EMBL" id="JALKCG010000008">
    <property type="protein sequence ID" value="MCK0209712.1"/>
    <property type="molecule type" value="Genomic_DNA"/>
</dbReference>
<dbReference type="InterPro" id="IPR032466">
    <property type="entry name" value="Metal_Hydrolase"/>
</dbReference>
<comment type="caution">
    <text evidence="3">The sequence shown here is derived from an EMBL/GenBank/DDBJ whole genome shotgun (WGS) entry which is preliminary data.</text>
</comment>
<evidence type="ECO:0000313" key="4">
    <source>
        <dbReference type="Proteomes" id="UP001202867"/>
    </source>
</evidence>